<feature type="compositionally biased region" description="Pro residues" evidence="1">
    <location>
        <begin position="649"/>
        <end position="658"/>
    </location>
</feature>
<dbReference type="RefSeq" id="WP_108930293.1">
    <property type="nucleotide sequence ID" value="NZ_BFAY01000013.1"/>
</dbReference>
<dbReference type="Proteomes" id="UP000245076">
    <property type="component" value="Unassembled WGS sequence"/>
</dbReference>
<protein>
    <recommendedName>
        <fullName evidence="4">Portal protein</fullName>
    </recommendedName>
</protein>
<feature type="region of interest" description="Disordered" evidence="1">
    <location>
        <begin position="158"/>
        <end position="199"/>
    </location>
</feature>
<dbReference type="EMBL" id="BFAY01000013">
    <property type="protein sequence ID" value="GBF40695.1"/>
    <property type="molecule type" value="Genomic_DNA"/>
</dbReference>
<sequence length="695" mass="78603">MLEGNNKELYITDQPDEDFIVSCMSEIDRYYDYTQRVGLYDLWNYAYRLMYRVSSHFGRIPKAGESGEFDLLYVNRIKPLVQHMMSLVTASRPVFTPRSTNTDSSSQEKTQTAKAVVNYYYDEQDFEEDYRTNANRALFVGEGFHEITWDIMGGRITGMKSPEEQSISHEASETPEEEIQEHEAGGEEEAGEETGPTEFQFEGDARGYSYFPWDVIREPLLRSWKEVNGFTLRRYVNRFELIKRFPEFEDEIRNIESDLYLYGRNIFLDWGLINPDDLVPFYTRYEKPSALCPLGQIAMFSNEETLFMRSALPYDKVPVQRISGGELDGTPFGYGMTFDLLPLQTMYDRLYSQIASNIAVGSGVTWVAEDGGQVNFKELAESHNLLSYPAGTNPPTIADKMYVPAQMVQFKSDINNEMNLNSGINEVTQGQVPTSIKSGIGLSIMDAKSVQFLSFFQGQCVKYLEGDASSLVEILRTYADTERMAKIVGEFSNYKLLNWSKETFQDIQSVTVEIGNPALRSLSGRIDLVQMLQQSGVQLDAQKLLSVVESGNTDIITEQDVAKQLTIRKESEMLQNGLPVQVLPFDDDVAHLKDHCKVWDRPEFRNMPLEIRMQHPLWLHEQAHIANMTPMDPVVLQIKQLMGQQIIPPPPPPQPPPAMGNGMGTPADVQKSMGKAIQQQQNVAGIAPGPIAGAQ</sequence>
<gene>
    <name evidence="2" type="ORF">LPTSP1_37130</name>
</gene>
<proteinExistence type="predicted"/>
<name>A0A2P2D7T2_9LEPT</name>
<accession>A0A2P2D7T2</accession>
<evidence type="ECO:0000313" key="3">
    <source>
        <dbReference type="Proteomes" id="UP000245076"/>
    </source>
</evidence>
<feature type="region of interest" description="Disordered" evidence="1">
    <location>
        <begin position="649"/>
        <end position="695"/>
    </location>
</feature>
<comment type="caution">
    <text evidence="2">The sequence shown here is derived from an EMBL/GenBank/DDBJ whole genome shotgun (WGS) entry which is preliminary data.</text>
</comment>
<evidence type="ECO:0000256" key="1">
    <source>
        <dbReference type="SAM" id="MobiDB-lite"/>
    </source>
</evidence>
<evidence type="ECO:0008006" key="4">
    <source>
        <dbReference type="Google" id="ProtNLM"/>
    </source>
</evidence>
<dbReference type="AlphaFoldDB" id="A0A2P2D7T2"/>
<evidence type="ECO:0000313" key="2">
    <source>
        <dbReference type="EMBL" id="GBF40695.1"/>
    </source>
</evidence>
<feature type="compositionally biased region" description="Basic and acidic residues" evidence="1">
    <location>
        <begin position="161"/>
        <end position="172"/>
    </location>
</feature>
<feature type="compositionally biased region" description="Acidic residues" evidence="1">
    <location>
        <begin position="173"/>
        <end position="192"/>
    </location>
</feature>
<organism evidence="2 3">
    <name type="scientific">Leptospira johnsonii</name>
    <dbReference type="NCBI Taxonomy" id="1917820"/>
    <lineage>
        <taxon>Bacteria</taxon>
        <taxon>Pseudomonadati</taxon>
        <taxon>Spirochaetota</taxon>
        <taxon>Spirochaetia</taxon>
        <taxon>Leptospirales</taxon>
        <taxon>Leptospiraceae</taxon>
        <taxon>Leptospira</taxon>
    </lineage>
</organism>
<feature type="compositionally biased region" description="Low complexity" evidence="1">
    <location>
        <begin position="684"/>
        <end position="695"/>
    </location>
</feature>
<reference evidence="2 3" key="1">
    <citation type="submission" date="2018-02" db="EMBL/GenBank/DDBJ databases">
        <title>Novel Leptospira species isolated from soil and water in Japan.</title>
        <authorList>
            <person name="Nakao R."/>
            <person name="Masuzawa T."/>
        </authorList>
    </citation>
    <scope>NUCLEOTIDE SEQUENCE [LARGE SCALE GENOMIC DNA]</scope>
    <source>
        <strain evidence="2 3">E8</strain>
    </source>
</reference>
<keyword evidence="3" id="KW-1185">Reference proteome</keyword>